<accession>A0ABU1K8N2</accession>
<name>A0ABU1K8N2_9FLAO</name>
<evidence type="ECO:0008006" key="3">
    <source>
        <dbReference type="Google" id="ProtNLM"/>
    </source>
</evidence>
<protein>
    <recommendedName>
        <fullName evidence="3">Glycine dehydrogenase</fullName>
    </recommendedName>
</protein>
<comment type="caution">
    <text evidence="1">The sequence shown here is derived from an EMBL/GenBank/DDBJ whole genome shotgun (WGS) entry which is preliminary data.</text>
</comment>
<reference evidence="1 2" key="1">
    <citation type="submission" date="2023-07" db="EMBL/GenBank/DDBJ databases">
        <title>Genomic Encyclopedia of Type Strains, Phase IV (KMG-IV): sequencing the most valuable type-strain genomes for metagenomic binning, comparative biology and taxonomic classification.</title>
        <authorList>
            <person name="Goeker M."/>
        </authorList>
    </citation>
    <scope>NUCLEOTIDE SEQUENCE [LARGE SCALE GENOMIC DNA]</scope>
    <source>
        <strain evidence="1 2">DSM 102814</strain>
    </source>
</reference>
<keyword evidence="2" id="KW-1185">Reference proteome</keyword>
<evidence type="ECO:0000313" key="1">
    <source>
        <dbReference type="EMBL" id="MDR6301958.1"/>
    </source>
</evidence>
<evidence type="ECO:0000313" key="2">
    <source>
        <dbReference type="Proteomes" id="UP001257659"/>
    </source>
</evidence>
<organism evidence="1 2">
    <name type="scientific">Mesonia maritima</name>
    <dbReference type="NCBI Taxonomy" id="1793873"/>
    <lineage>
        <taxon>Bacteria</taxon>
        <taxon>Pseudomonadati</taxon>
        <taxon>Bacteroidota</taxon>
        <taxon>Flavobacteriia</taxon>
        <taxon>Flavobacteriales</taxon>
        <taxon>Flavobacteriaceae</taxon>
        <taxon>Mesonia</taxon>
    </lineage>
</organism>
<proteinExistence type="predicted"/>
<sequence length="90" mass="10694">MNSEKKPSSSCEKAGCICDKAQYNEAQLWEKLMLRFHLLICSRCRKYTEKNKKLTSLLKNADLYSLNEQEEKELKTKFFSQFQQSNYNNQ</sequence>
<dbReference type="Proteomes" id="UP001257659">
    <property type="component" value="Unassembled WGS sequence"/>
</dbReference>
<dbReference type="EMBL" id="JAVDQA010000009">
    <property type="protein sequence ID" value="MDR6301958.1"/>
    <property type="molecule type" value="Genomic_DNA"/>
</dbReference>
<dbReference type="RefSeq" id="WP_309729951.1">
    <property type="nucleotide sequence ID" value="NZ_JAVDQA010000009.1"/>
</dbReference>
<gene>
    <name evidence="1" type="ORF">GGR31_002633</name>
</gene>